<feature type="compositionally biased region" description="Polar residues" evidence="1">
    <location>
        <begin position="206"/>
        <end position="215"/>
    </location>
</feature>
<evidence type="ECO:0000313" key="3">
    <source>
        <dbReference type="Proteomes" id="UP001388673"/>
    </source>
</evidence>
<evidence type="ECO:0000256" key="1">
    <source>
        <dbReference type="SAM" id="MobiDB-lite"/>
    </source>
</evidence>
<feature type="compositionally biased region" description="Polar residues" evidence="1">
    <location>
        <begin position="705"/>
        <end position="718"/>
    </location>
</feature>
<organism evidence="2 3">
    <name type="scientific">Kwoniella newhampshirensis</name>
    <dbReference type="NCBI Taxonomy" id="1651941"/>
    <lineage>
        <taxon>Eukaryota</taxon>
        <taxon>Fungi</taxon>
        <taxon>Dikarya</taxon>
        <taxon>Basidiomycota</taxon>
        <taxon>Agaricomycotina</taxon>
        <taxon>Tremellomycetes</taxon>
        <taxon>Tremellales</taxon>
        <taxon>Cryptococcaceae</taxon>
        <taxon>Kwoniella</taxon>
    </lineage>
</organism>
<keyword evidence="3" id="KW-1185">Reference proteome</keyword>
<feature type="compositionally biased region" description="Polar residues" evidence="1">
    <location>
        <begin position="37"/>
        <end position="52"/>
    </location>
</feature>
<gene>
    <name evidence="2" type="ORF">IAR55_007047</name>
</gene>
<feature type="compositionally biased region" description="Pro residues" evidence="1">
    <location>
        <begin position="192"/>
        <end position="203"/>
    </location>
</feature>
<feature type="compositionally biased region" description="Polar residues" evidence="1">
    <location>
        <begin position="160"/>
        <end position="169"/>
    </location>
</feature>
<feature type="compositionally biased region" description="Pro residues" evidence="1">
    <location>
        <begin position="142"/>
        <end position="155"/>
    </location>
</feature>
<dbReference type="GeneID" id="92184305"/>
<dbReference type="EMBL" id="JBCAWK010000015">
    <property type="protein sequence ID" value="KAK8843390.1"/>
    <property type="molecule type" value="Genomic_DNA"/>
</dbReference>
<feature type="compositionally biased region" description="Pro residues" evidence="1">
    <location>
        <begin position="88"/>
        <end position="108"/>
    </location>
</feature>
<accession>A0AAW0YCY3</accession>
<comment type="caution">
    <text evidence="2">The sequence shown here is derived from an EMBL/GenBank/DDBJ whole genome shotgun (WGS) entry which is preliminary data.</text>
</comment>
<sequence>MISARNESGLEGDGHDNGWDEESVASGSRPRTVAAAASTSNDRNHPTVSTPPASVDDGFLDVVAKWGADGTTGSARTSRMIGSRIGLSPPPPPGPPPSDPPPLPPAPSSHPFASSRPRPSARLSSLSSLRKSSLPSSRPGSPAGPPPTSDLPPLPGYVNGQGQNPTAGPSSIKRPSGHRRKSSRGGESIATPSPPGSPTPPQVSPRSSSLFSAGSPQHAYPTRQTQTSLGTPIALTESEAAPSAPEPPAVSSRPSRTPSRHLLQTALDLAQKAVEMDKNNDVVGALAAYREAVSRLKSVMERVGVDKDVKKRRSGGGVKTEEEGRTLRGIHDAYVARIQLLSSYEPNPEPEVASATTPPPTSTSLSSIPSQPSASTSTLIPPSHTAEPTPRASFDDGGMTGIGNLMLSDPGDQSFDSSALSPPRSVIHRGPPPALNDSFLPNDQSHDIASSSPKLPAINGTSRDEISLQQALDQAAEASSSSATSRASQGMGIGLGFPTSSPASHTNYTPAHSRTFSSGSESYSSPSKGRSKRVRPSLGLDMEVDLSGVDGVDDDMEVLARTPRDEHPPDRPRSISIRQISPSEDRPLPPLPNSAPLVDAAGQPTISARTASLSGASRPIRPPSGQYLVSPTTAQGTISQRRQSRPISGSSAAHPNSAQPFPSSTSASSIRSTSASSVGTRTRTRSQSGQRLTETDLPPVPISQIRHQPSFSFSSQRSVAPPQLKAPPVGLRISTESSNGLAPPATITARSGSPQHLPPLPDTAVSSMASGRGASLISPIPENQPPEVLRRPFHLLRTIHASMDPEGPGSYLTGAIHISSAVWNPSNWSSGVGGKTPAPKIHAQEVKVRCIEALILHFETLRSTGHALLDGPREYNRGGPGKVDSRTISDFCAALDDLDEEMDSTHKALSKGGVAVGSWKGKKVGGNSKSWGSRLSRGMDKISNSKSLDSSDKYVDLLAHLCVAAQVIDEHVTNLTGLCTPAYASLPEKSHREIDGRVRRAAEFVGAVVIPFILDDFKQFFLRYLKGGVRYLED</sequence>
<proteinExistence type="predicted"/>
<feature type="compositionally biased region" description="Polar residues" evidence="1">
    <location>
        <begin position="439"/>
        <end position="453"/>
    </location>
</feature>
<feature type="compositionally biased region" description="Polar residues" evidence="1">
    <location>
        <begin position="627"/>
        <end position="662"/>
    </location>
</feature>
<dbReference type="Proteomes" id="UP001388673">
    <property type="component" value="Unassembled WGS sequence"/>
</dbReference>
<dbReference type="PANTHER" id="PTHR37327">
    <property type="entry name" value="CHROMOSOME 1, WHOLE GENOME SHOTGUN SEQUENCE"/>
    <property type="match status" value="1"/>
</dbReference>
<protein>
    <recommendedName>
        <fullName evidence="4">MIT domain-containing protein</fullName>
    </recommendedName>
</protein>
<feature type="region of interest" description="Disordered" evidence="1">
    <location>
        <begin position="1"/>
        <end position="259"/>
    </location>
</feature>
<feature type="compositionally biased region" description="Low complexity" evidence="1">
    <location>
        <begin position="513"/>
        <end position="528"/>
    </location>
</feature>
<dbReference type="SUPFAM" id="SSF116846">
    <property type="entry name" value="MIT domain"/>
    <property type="match status" value="1"/>
</dbReference>
<feature type="region of interest" description="Disordered" evidence="1">
    <location>
        <begin position="346"/>
        <end position="785"/>
    </location>
</feature>
<feature type="compositionally biased region" description="Low complexity" evidence="1">
    <location>
        <begin position="109"/>
        <end position="141"/>
    </location>
</feature>
<feature type="compositionally biased region" description="Low complexity" evidence="1">
    <location>
        <begin position="467"/>
        <end position="489"/>
    </location>
</feature>
<feature type="compositionally biased region" description="Low complexity" evidence="1">
    <location>
        <begin position="237"/>
        <end position="256"/>
    </location>
</feature>
<name>A0AAW0YCY3_9TREE</name>
<evidence type="ECO:0008006" key="4">
    <source>
        <dbReference type="Google" id="ProtNLM"/>
    </source>
</evidence>
<dbReference type="Gene3D" id="1.20.58.80">
    <property type="entry name" value="Phosphotransferase system, lactose/cellobiose-type IIA subunit"/>
    <property type="match status" value="1"/>
</dbReference>
<dbReference type="InterPro" id="IPR036181">
    <property type="entry name" value="MIT_dom_sf"/>
</dbReference>
<dbReference type="PANTHER" id="PTHR37327:SF1">
    <property type="entry name" value="MICROTUBULE INTERACTING AND TRANSPORT DOMAIN-CONTAINING PROTEIN"/>
    <property type="match status" value="1"/>
</dbReference>
<feature type="compositionally biased region" description="Low complexity" evidence="1">
    <location>
        <begin position="663"/>
        <end position="692"/>
    </location>
</feature>
<reference evidence="2 3" key="1">
    <citation type="journal article" date="2024" name="bioRxiv">
        <title>Comparative genomics of Cryptococcus and Kwoniella reveals pathogenesis evolution and contrasting karyotype dynamics via intercentromeric recombination or chromosome fusion.</title>
        <authorList>
            <person name="Coelho M.A."/>
            <person name="David-Palma M."/>
            <person name="Shea T."/>
            <person name="Bowers K."/>
            <person name="McGinley-Smith S."/>
            <person name="Mohammad A.W."/>
            <person name="Gnirke A."/>
            <person name="Yurkov A.M."/>
            <person name="Nowrousian M."/>
            <person name="Sun S."/>
            <person name="Cuomo C.A."/>
            <person name="Heitman J."/>
        </authorList>
    </citation>
    <scope>NUCLEOTIDE SEQUENCE [LARGE SCALE GENOMIC DNA]</scope>
    <source>
        <strain evidence="2 3">CBS 13917</strain>
    </source>
</reference>
<dbReference type="KEGG" id="kne:92184305"/>
<evidence type="ECO:0000313" key="2">
    <source>
        <dbReference type="EMBL" id="KAK8843390.1"/>
    </source>
</evidence>
<feature type="compositionally biased region" description="Basic and acidic residues" evidence="1">
    <location>
        <begin position="562"/>
        <end position="573"/>
    </location>
</feature>
<feature type="compositionally biased region" description="Polar residues" evidence="1">
    <location>
        <begin position="498"/>
        <end position="512"/>
    </location>
</feature>
<dbReference type="RefSeq" id="XP_066799338.1">
    <property type="nucleotide sequence ID" value="XM_066950123.1"/>
</dbReference>
<feature type="compositionally biased region" description="Low complexity" evidence="1">
    <location>
        <begin position="362"/>
        <end position="378"/>
    </location>
</feature>
<feature type="compositionally biased region" description="Polar residues" evidence="1">
    <location>
        <begin position="604"/>
        <end position="615"/>
    </location>
</feature>
<dbReference type="AlphaFoldDB" id="A0AAW0YCY3"/>